<dbReference type="Gramene" id="OE9A077157T1">
    <property type="protein sequence ID" value="OE9A077157C1"/>
    <property type="gene ID" value="OE9A077157"/>
</dbReference>
<sequence>SILKLKLKSKNSVNSSPILVAKNSEHTSYLDTGDNKAEHDRTSFEAKFCFEKIMGGFSMPPVKFKAKNSNISGGFLMKPSRNEDVIPQGLRIKKLDRRTNHDFNNGDEEYCGLRGSVKAMKRGRKWWNP</sequence>
<accession>A0A8S0Q4D3</accession>
<organism evidence="1 2">
    <name type="scientific">Olea europaea subsp. europaea</name>
    <dbReference type="NCBI Taxonomy" id="158383"/>
    <lineage>
        <taxon>Eukaryota</taxon>
        <taxon>Viridiplantae</taxon>
        <taxon>Streptophyta</taxon>
        <taxon>Embryophyta</taxon>
        <taxon>Tracheophyta</taxon>
        <taxon>Spermatophyta</taxon>
        <taxon>Magnoliopsida</taxon>
        <taxon>eudicotyledons</taxon>
        <taxon>Gunneridae</taxon>
        <taxon>Pentapetalae</taxon>
        <taxon>asterids</taxon>
        <taxon>lamiids</taxon>
        <taxon>Lamiales</taxon>
        <taxon>Oleaceae</taxon>
        <taxon>Oleeae</taxon>
        <taxon>Olea</taxon>
    </lineage>
</organism>
<dbReference type="Proteomes" id="UP000594638">
    <property type="component" value="Unassembled WGS sequence"/>
</dbReference>
<feature type="non-terminal residue" evidence="1">
    <location>
        <position position="1"/>
    </location>
</feature>
<dbReference type="OrthoDB" id="1901794at2759"/>
<comment type="caution">
    <text evidence="1">The sequence shown here is derived from an EMBL/GenBank/DDBJ whole genome shotgun (WGS) entry which is preliminary data.</text>
</comment>
<protein>
    <submittedName>
        <fullName evidence="1">Uncharacterized protein</fullName>
    </submittedName>
</protein>
<dbReference type="EMBL" id="CACTIH010000510">
    <property type="protein sequence ID" value="CAA2961193.1"/>
    <property type="molecule type" value="Genomic_DNA"/>
</dbReference>
<gene>
    <name evidence="1" type="ORF">OLEA9_A077157</name>
</gene>
<reference evidence="1 2" key="1">
    <citation type="submission" date="2019-12" db="EMBL/GenBank/DDBJ databases">
        <authorList>
            <person name="Alioto T."/>
            <person name="Alioto T."/>
            <person name="Gomez Garrido J."/>
        </authorList>
    </citation>
    <scope>NUCLEOTIDE SEQUENCE [LARGE SCALE GENOMIC DNA]</scope>
</reference>
<evidence type="ECO:0000313" key="1">
    <source>
        <dbReference type="EMBL" id="CAA2961193.1"/>
    </source>
</evidence>
<name>A0A8S0Q4D3_OLEEU</name>
<evidence type="ECO:0000313" key="2">
    <source>
        <dbReference type="Proteomes" id="UP000594638"/>
    </source>
</evidence>
<dbReference type="AlphaFoldDB" id="A0A8S0Q4D3"/>
<proteinExistence type="predicted"/>
<keyword evidence="2" id="KW-1185">Reference proteome</keyword>